<dbReference type="GO" id="GO:0006665">
    <property type="term" value="P:sphingolipid metabolic process"/>
    <property type="evidence" value="ECO:0007669"/>
    <property type="project" value="TreeGrafter"/>
</dbReference>
<evidence type="ECO:0000313" key="4">
    <source>
        <dbReference type="Proteomes" id="UP000314982"/>
    </source>
</evidence>
<dbReference type="Ensembl" id="ENSHHUT00000031761.1">
    <property type="protein sequence ID" value="ENSHHUP00000030488.1"/>
    <property type="gene ID" value="ENSHHUG00000019404.1"/>
</dbReference>
<dbReference type="Pfam" id="PF19280">
    <property type="entry name" value="CERK_C"/>
    <property type="match status" value="1"/>
</dbReference>
<dbReference type="GO" id="GO:0001727">
    <property type="term" value="F:lipid kinase activity"/>
    <property type="evidence" value="ECO:0007669"/>
    <property type="project" value="TreeGrafter"/>
</dbReference>
<dbReference type="AlphaFoldDB" id="A0A4W5LX31"/>
<feature type="compositionally biased region" description="Basic and acidic residues" evidence="1">
    <location>
        <begin position="1"/>
        <end position="15"/>
    </location>
</feature>
<feature type="region of interest" description="Disordered" evidence="1">
    <location>
        <begin position="1"/>
        <end position="55"/>
    </location>
</feature>
<evidence type="ECO:0000259" key="2">
    <source>
        <dbReference type="PROSITE" id="PS50146"/>
    </source>
</evidence>
<keyword evidence="4" id="KW-1185">Reference proteome</keyword>
<dbReference type="PANTHER" id="PTHR12358">
    <property type="entry name" value="SPHINGOSINE KINASE"/>
    <property type="match status" value="1"/>
</dbReference>
<evidence type="ECO:0000313" key="3">
    <source>
        <dbReference type="Ensembl" id="ENSHHUP00000030488.1"/>
    </source>
</evidence>
<dbReference type="GeneTree" id="ENSGT00940000157578"/>
<dbReference type="GO" id="GO:0016020">
    <property type="term" value="C:membrane"/>
    <property type="evidence" value="ECO:0007669"/>
    <property type="project" value="GOC"/>
</dbReference>
<dbReference type="Proteomes" id="UP000314982">
    <property type="component" value="Unassembled WGS sequence"/>
</dbReference>
<dbReference type="InterPro" id="IPR045363">
    <property type="entry name" value="CERK_C"/>
</dbReference>
<dbReference type="InterPro" id="IPR050187">
    <property type="entry name" value="Lipid_Phosphate_FormReg"/>
</dbReference>
<dbReference type="SUPFAM" id="SSF111331">
    <property type="entry name" value="NAD kinase/diacylglycerol kinase-like"/>
    <property type="match status" value="1"/>
</dbReference>
<protein>
    <submittedName>
        <fullName evidence="3">Ceramide kinase-like</fullName>
    </submittedName>
</protein>
<sequence length="538" mass="60365">MFESPRKSIKERDALSESQEELSETPPVSPVSTGNRGKKNKRTQQPQQPDKRSVSAAQLCAEESCEQEQSEKQYTDYDTDEQIVRGIFQIGKKSHDVLLSSTRVTWRLIQPETPTGERTEYVQLKDVFEVKVKRHRSATGQQTGGTLLGITLFQCKKKGPKLKDHAIHFNNMNVDHCEIWLKKMKEILSGFQNRPKSLKVFVNPTCPKKEAYQIYRDYVAPLFQLTDIKADVTSKKGHALSVLKESKLDEYDGVVVVGGDGSVAEVAHGLLLRAQMESGRDTDSMFTPVQAPLPLGLIPAGSTDMVACSVNGIWHPVTTAMHIIMGHHQEVDVCSFSSLSRLLRFGFSAMFGFERHQWLPPGQKQEFAVIKTLANLKPEDCELSYLPVKKVQTEMLDLQQLWMTNQGLFLSFNIMAIPCLCSMAPRGLAPNTRLNNGSMALIAAGNTSRSEFIKHLKRYNSVNNQARLLPRSQSSWSDDVCEDNGECESKNTPIISSERTYPWNVNGDLLEVPSELLIRYSSLDIEEAEEAHIKCSCI</sequence>
<dbReference type="PANTHER" id="PTHR12358:SF26">
    <property type="entry name" value="CERAMIDE KINASE-LIKE PROTEIN"/>
    <property type="match status" value="1"/>
</dbReference>
<dbReference type="Gene3D" id="3.40.50.10330">
    <property type="entry name" value="Probable inorganic polyphosphate/atp-NAD kinase, domain 1"/>
    <property type="match status" value="1"/>
</dbReference>
<dbReference type="InterPro" id="IPR016064">
    <property type="entry name" value="NAD/diacylglycerol_kinase_sf"/>
</dbReference>
<dbReference type="InterPro" id="IPR001206">
    <property type="entry name" value="Diacylglycerol_kinase_cat_dom"/>
</dbReference>
<accession>A0A4W5LX31</accession>
<dbReference type="STRING" id="62062.ENSHHUP00000030488"/>
<name>A0A4W5LX31_9TELE</name>
<reference evidence="3" key="3">
    <citation type="submission" date="2025-09" db="UniProtKB">
        <authorList>
            <consortium name="Ensembl"/>
        </authorList>
    </citation>
    <scope>IDENTIFICATION</scope>
</reference>
<dbReference type="Gene3D" id="2.60.200.40">
    <property type="match status" value="1"/>
</dbReference>
<reference evidence="4" key="1">
    <citation type="submission" date="2018-06" db="EMBL/GenBank/DDBJ databases">
        <title>Genome assembly of Danube salmon.</title>
        <authorList>
            <person name="Macqueen D.J."/>
            <person name="Gundappa M.K."/>
        </authorList>
    </citation>
    <scope>NUCLEOTIDE SEQUENCE [LARGE SCALE GENOMIC DNA]</scope>
</reference>
<proteinExistence type="predicted"/>
<reference evidence="3" key="2">
    <citation type="submission" date="2025-08" db="UniProtKB">
        <authorList>
            <consortium name="Ensembl"/>
        </authorList>
    </citation>
    <scope>IDENTIFICATION</scope>
</reference>
<feature type="domain" description="DAGKc" evidence="2">
    <location>
        <begin position="193"/>
        <end position="340"/>
    </location>
</feature>
<dbReference type="Pfam" id="PF00781">
    <property type="entry name" value="DAGK_cat"/>
    <property type="match status" value="1"/>
</dbReference>
<organism evidence="3 4">
    <name type="scientific">Hucho hucho</name>
    <name type="common">huchen</name>
    <dbReference type="NCBI Taxonomy" id="62062"/>
    <lineage>
        <taxon>Eukaryota</taxon>
        <taxon>Metazoa</taxon>
        <taxon>Chordata</taxon>
        <taxon>Craniata</taxon>
        <taxon>Vertebrata</taxon>
        <taxon>Euteleostomi</taxon>
        <taxon>Actinopterygii</taxon>
        <taxon>Neopterygii</taxon>
        <taxon>Teleostei</taxon>
        <taxon>Protacanthopterygii</taxon>
        <taxon>Salmoniformes</taxon>
        <taxon>Salmonidae</taxon>
        <taxon>Salmoninae</taxon>
        <taxon>Hucho</taxon>
    </lineage>
</organism>
<evidence type="ECO:0000256" key="1">
    <source>
        <dbReference type="SAM" id="MobiDB-lite"/>
    </source>
</evidence>
<dbReference type="PROSITE" id="PS50146">
    <property type="entry name" value="DAGK"/>
    <property type="match status" value="1"/>
</dbReference>
<dbReference type="InterPro" id="IPR017438">
    <property type="entry name" value="ATP-NAD_kinase_N"/>
</dbReference>